<dbReference type="Pfam" id="PF01814">
    <property type="entry name" value="Hemerythrin"/>
    <property type="match status" value="1"/>
</dbReference>
<accession>A0A246JVB2</accession>
<comment type="caution">
    <text evidence="2">The sequence shown here is derived from an EMBL/GenBank/DDBJ whole genome shotgun (WGS) entry which is preliminary data.</text>
</comment>
<reference evidence="2 3" key="1">
    <citation type="journal article" date="2010" name="Int. J. Syst. Evol. Microbiol.">
        <title>Sphingopyxis bauzanensis sp. nov., a psychrophilic bacterium isolated from soil.</title>
        <authorList>
            <person name="Zhang D.C."/>
            <person name="Liu H.C."/>
            <person name="Xin Y.H."/>
            <person name="Zhou Y.G."/>
            <person name="Schinner F."/>
            <person name="Margesin R."/>
        </authorList>
    </citation>
    <scope>NUCLEOTIDE SEQUENCE [LARGE SCALE GENOMIC DNA]</scope>
    <source>
        <strain evidence="2 3">DSM 22271</strain>
    </source>
</reference>
<gene>
    <name evidence="2" type="ORF">CDQ92_07735</name>
</gene>
<dbReference type="Gene3D" id="1.20.120.520">
    <property type="entry name" value="nmb1532 protein domain like"/>
    <property type="match status" value="1"/>
</dbReference>
<dbReference type="InterPro" id="IPR012312">
    <property type="entry name" value="Hemerythrin-like"/>
</dbReference>
<name>A0A246JVB2_9SPHN</name>
<dbReference type="RefSeq" id="WP_088440833.1">
    <property type="nucleotide sequence ID" value="NZ_BMMC01000003.1"/>
</dbReference>
<dbReference type="Proteomes" id="UP000197361">
    <property type="component" value="Unassembled WGS sequence"/>
</dbReference>
<dbReference type="AlphaFoldDB" id="A0A246JVB2"/>
<evidence type="ECO:0000313" key="3">
    <source>
        <dbReference type="Proteomes" id="UP000197361"/>
    </source>
</evidence>
<keyword evidence="3" id="KW-1185">Reference proteome</keyword>
<dbReference type="EMBL" id="NISK01000002">
    <property type="protein sequence ID" value="OWQ96978.1"/>
    <property type="molecule type" value="Genomic_DNA"/>
</dbReference>
<feature type="domain" description="Hemerythrin-like" evidence="1">
    <location>
        <begin position="52"/>
        <end position="166"/>
    </location>
</feature>
<organism evidence="2 3">
    <name type="scientific">Sphingopyxis bauzanensis</name>
    <dbReference type="NCBI Taxonomy" id="651663"/>
    <lineage>
        <taxon>Bacteria</taxon>
        <taxon>Pseudomonadati</taxon>
        <taxon>Pseudomonadota</taxon>
        <taxon>Alphaproteobacteria</taxon>
        <taxon>Sphingomonadales</taxon>
        <taxon>Sphingomonadaceae</taxon>
        <taxon>Sphingopyxis</taxon>
    </lineage>
</organism>
<dbReference type="PANTHER" id="PTHR35585:SF1">
    <property type="entry name" value="HHE DOMAIN PROTEIN (AFU_ORTHOLOGUE AFUA_4G00730)"/>
    <property type="match status" value="1"/>
</dbReference>
<proteinExistence type="predicted"/>
<dbReference type="OrthoDB" id="7210157at2"/>
<evidence type="ECO:0000259" key="1">
    <source>
        <dbReference type="Pfam" id="PF01814"/>
    </source>
</evidence>
<evidence type="ECO:0000313" key="2">
    <source>
        <dbReference type="EMBL" id="OWQ96978.1"/>
    </source>
</evidence>
<sequence length="190" mass="20895">MKYISASEHQLTGPARLVGAAAAGFLVGLAANFGRKALVQGVTVAQGAWDEGLKAEHRLTLKIFGAIEATDAKQVKKRKALLLQLQHALAKHAIEEENVIYPAMRDHGLGPEADQLVHDHGYVKQYLFDLAEMSPADPGWIIKLRDFRRDIEKHIRAEEEELFPRLREVLGEKGNAHVTSAMNKAGFAAA</sequence>
<dbReference type="PANTHER" id="PTHR35585">
    <property type="entry name" value="HHE DOMAIN PROTEIN (AFU_ORTHOLOGUE AFUA_4G00730)"/>
    <property type="match status" value="1"/>
</dbReference>
<protein>
    <submittedName>
        <fullName evidence="2">Hemerythrin</fullName>
    </submittedName>
</protein>